<evidence type="ECO:0000259" key="1">
    <source>
        <dbReference type="PROSITE" id="PS51819"/>
    </source>
</evidence>
<dbReference type="OrthoDB" id="9800438at2"/>
<dbReference type="PROSITE" id="PS51819">
    <property type="entry name" value="VOC"/>
    <property type="match status" value="1"/>
</dbReference>
<dbReference type="Gene3D" id="3.10.180.10">
    <property type="entry name" value="2,3-Dihydroxybiphenyl 1,2-Dioxygenase, domain 1"/>
    <property type="match status" value="1"/>
</dbReference>
<reference evidence="2 3" key="1">
    <citation type="submission" date="2019-06" db="EMBL/GenBank/DDBJ databases">
        <title>Draft genome of Aliikangiella marina GYP-15.</title>
        <authorList>
            <person name="Wang G."/>
        </authorList>
    </citation>
    <scope>NUCLEOTIDE SEQUENCE [LARGE SCALE GENOMIC DNA]</scope>
    <source>
        <strain evidence="2 3">GYP-15</strain>
    </source>
</reference>
<comment type="caution">
    <text evidence="2">The sequence shown here is derived from an EMBL/GenBank/DDBJ whole genome shotgun (WGS) entry which is preliminary data.</text>
</comment>
<dbReference type="InterPro" id="IPR037523">
    <property type="entry name" value="VOC_core"/>
</dbReference>
<dbReference type="InterPro" id="IPR004360">
    <property type="entry name" value="Glyas_Fos-R_dOase_dom"/>
</dbReference>
<dbReference type="PANTHER" id="PTHR35006">
    <property type="entry name" value="GLYOXALASE FAMILY PROTEIN (AFU_ORTHOLOGUE AFUA_5G14830)"/>
    <property type="match status" value="1"/>
</dbReference>
<proteinExistence type="predicted"/>
<dbReference type="SUPFAM" id="SSF54593">
    <property type="entry name" value="Glyoxalase/Bleomycin resistance protein/Dihydroxybiphenyl dioxygenase"/>
    <property type="match status" value="1"/>
</dbReference>
<name>A0A545TIY2_9GAMM</name>
<dbReference type="PANTHER" id="PTHR35006:SF2">
    <property type="entry name" value="GLYOXALASE FAMILY PROTEIN (AFU_ORTHOLOGUE AFUA_5G14830)"/>
    <property type="match status" value="1"/>
</dbReference>
<gene>
    <name evidence="2" type="ORF">FLL45_04330</name>
</gene>
<dbReference type="AlphaFoldDB" id="A0A545TIY2"/>
<accession>A0A545TIY2</accession>
<dbReference type="CDD" id="cd07262">
    <property type="entry name" value="VOC_like"/>
    <property type="match status" value="1"/>
</dbReference>
<sequence>MVGYITLGVSDVSKSGNFYEQLFAMLGAKRVFDETSCIAWAKDENSVIFTILTPENGQPATAGNGTMIALQAESELQVDSLHKKALDLGASDGGAPGLRAGGYYCAYIRDFDGNKINFHFNPKK</sequence>
<evidence type="ECO:0000313" key="3">
    <source>
        <dbReference type="Proteomes" id="UP000317839"/>
    </source>
</evidence>
<feature type="domain" description="VOC" evidence="1">
    <location>
        <begin position="1"/>
        <end position="121"/>
    </location>
</feature>
<dbReference type="InterPro" id="IPR029068">
    <property type="entry name" value="Glyas_Bleomycin-R_OHBP_Dase"/>
</dbReference>
<organism evidence="2 3">
    <name type="scientific">Aliikangiella marina</name>
    <dbReference type="NCBI Taxonomy" id="1712262"/>
    <lineage>
        <taxon>Bacteria</taxon>
        <taxon>Pseudomonadati</taxon>
        <taxon>Pseudomonadota</taxon>
        <taxon>Gammaproteobacteria</taxon>
        <taxon>Oceanospirillales</taxon>
        <taxon>Pleioneaceae</taxon>
        <taxon>Aliikangiella</taxon>
    </lineage>
</organism>
<dbReference type="Proteomes" id="UP000317839">
    <property type="component" value="Unassembled WGS sequence"/>
</dbReference>
<protein>
    <submittedName>
        <fullName evidence="2">VOC family protein</fullName>
    </submittedName>
</protein>
<dbReference type="Pfam" id="PF00903">
    <property type="entry name" value="Glyoxalase"/>
    <property type="match status" value="1"/>
</dbReference>
<keyword evidence="3" id="KW-1185">Reference proteome</keyword>
<evidence type="ECO:0000313" key="2">
    <source>
        <dbReference type="EMBL" id="TQV77180.1"/>
    </source>
</evidence>
<dbReference type="EMBL" id="VIKR01000001">
    <property type="protein sequence ID" value="TQV77180.1"/>
    <property type="molecule type" value="Genomic_DNA"/>
</dbReference>
<dbReference type="RefSeq" id="WP_142888540.1">
    <property type="nucleotide sequence ID" value="NZ_VIKR01000001.1"/>
</dbReference>